<accession>A0ABX0TQ79</accession>
<comment type="catalytic activity">
    <reaction evidence="2">
        <text>2 superoxide + 2 H(+) = H2O2 + O2</text>
        <dbReference type="Rhea" id="RHEA:20696"/>
        <dbReference type="ChEBI" id="CHEBI:15378"/>
        <dbReference type="ChEBI" id="CHEBI:15379"/>
        <dbReference type="ChEBI" id="CHEBI:16240"/>
        <dbReference type="ChEBI" id="CHEBI:18421"/>
        <dbReference type="EC" id="1.15.1.1"/>
    </reaction>
</comment>
<dbReference type="CDD" id="cd00305">
    <property type="entry name" value="Cu-Zn_Superoxide_Dismutase"/>
    <property type="match status" value="1"/>
</dbReference>
<dbReference type="EC" id="1.15.1.1" evidence="2"/>
<dbReference type="InterPro" id="IPR036423">
    <property type="entry name" value="SOD-like_Cu/Zn_dom_sf"/>
</dbReference>
<dbReference type="GO" id="GO:0004784">
    <property type="term" value="F:superoxide dismutase activity"/>
    <property type="evidence" value="ECO:0007669"/>
    <property type="project" value="UniProtKB-EC"/>
</dbReference>
<protein>
    <recommendedName>
        <fullName evidence="2">Superoxide dismutase [Cu-Zn]</fullName>
        <ecNumber evidence="2">1.15.1.1</ecNumber>
    </recommendedName>
</protein>
<feature type="chain" id="PRO_5045500110" description="Superoxide dismutase [Cu-Zn]" evidence="3">
    <location>
        <begin position="21"/>
        <end position="168"/>
    </location>
</feature>
<evidence type="ECO:0000256" key="2">
    <source>
        <dbReference type="RuleBase" id="RU000393"/>
    </source>
</evidence>
<organism evidence="5 6">
    <name type="scientific">Sphingomonas vulcanisoli</name>
    <dbReference type="NCBI Taxonomy" id="1658060"/>
    <lineage>
        <taxon>Bacteria</taxon>
        <taxon>Pseudomonadati</taxon>
        <taxon>Pseudomonadota</taxon>
        <taxon>Alphaproteobacteria</taxon>
        <taxon>Sphingomonadales</taxon>
        <taxon>Sphingomonadaceae</taxon>
        <taxon>Sphingomonas</taxon>
    </lineage>
</organism>
<keyword evidence="2" id="KW-0186">Copper</keyword>
<dbReference type="InterPro" id="IPR001424">
    <property type="entry name" value="SOD_Cu_Zn_dom"/>
</dbReference>
<keyword evidence="2" id="KW-0479">Metal-binding</keyword>
<evidence type="ECO:0000313" key="6">
    <source>
        <dbReference type="Proteomes" id="UP000727456"/>
    </source>
</evidence>
<dbReference type="PROSITE" id="PS00332">
    <property type="entry name" value="SOD_CU_ZN_2"/>
    <property type="match status" value="1"/>
</dbReference>
<name>A0ABX0TQ79_9SPHN</name>
<evidence type="ECO:0000256" key="3">
    <source>
        <dbReference type="SAM" id="SignalP"/>
    </source>
</evidence>
<dbReference type="PANTHER" id="PTHR10003">
    <property type="entry name" value="SUPEROXIDE DISMUTASE CU-ZN -RELATED"/>
    <property type="match status" value="1"/>
</dbReference>
<dbReference type="PROSITE" id="PS00087">
    <property type="entry name" value="SOD_CU_ZN_1"/>
    <property type="match status" value="1"/>
</dbReference>
<comment type="cofactor">
    <cofactor evidence="2">
        <name>Cu cation</name>
        <dbReference type="ChEBI" id="CHEBI:23378"/>
    </cofactor>
    <text evidence="2">Binds 1 copper ion per subunit.</text>
</comment>
<comment type="similarity">
    <text evidence="1 2">Belongs to the Cu-Zn superoxide dismutase family.</text>
</comment>
<feature type="domain" description="Superoxide dismutase copper/zinc binding" evidence="4">
    <location>
        <begin position="35"/>
        <end position="167"/>
    </location>
</feature>
<sequence>MMRAFLALAPLALITASAQAASSTVMLKSASGPAGTAVLTDAPKGLLIHIEASGLTPGWHAIHIHEKGDCSDAAFKMAGAHVHAMTPAVHGLLNPAANDQGDLPNIYAAADGSAKADLFTATASLSGAIGAKLLDADGSAIVIHAKPDDYTTQPIGGAGDRVVCGIVK</sequence>
<proteinExistence type="inferred from homology"/>
<gene>
    <name evidence="5" type="ORF">FHS31_001248</name>
</gene>
<evidence type="ECO:0000256" key="1">
    <source>
        <dbReference type="ARBA" id="ARBA00010457"/>
    </source>
</evidence>
<reference evidence="5 6" key="1">
    <citation type="submission" date="2020-03" db="EMBL/GenBank/DDBJ databases">
        <title>Genomic Encyclopedia of Type Strains, Phase III (KMG-III): the genomes of soil and plant-associated and newly described type strains.</title>
        <authorList>
            <person name="Whitman W."/>
        </authorList>
    </citation>
    <scope>NUCLEOTIDE SEQUENCE [LARGE SCALE GENOMIC DNA]</scope>
    <source>
        <strain evidence="5 6">CECT 8804</strain>
    </source>
</reference>
<comment type="caution">
    <text evidence="5">The sequence shown here is derived from an EMBL/GenBank/DDBJ whole genome shotgun (WGS) entry which is preliminary data.</text>
</comment>
<dbReference type="InterPro" id="IPR018152">
    <property type="entry name" value="SOD_Cu/Zn_BS"/>
</dbReference>
<keyword evidence="6" id="KW-1185">Reference proteome</keyword>
<dbReference type="RefSeq" id="WP_167072495.1">
    <property type="nucleotide sequence ID" value="NZ_JAAOZC010000002.1"/>
</dbReference>
<dbReference type="EMBL" id="JAAOZC010000002">
    <property type="protein sequence ID" value="NIJ07652.1"/>
    <property type="molecule type" value="Genomic_DNA"/>
</dbReference>
<evidence type="ECO:0000259" key="4">
    <source>
        <dbReference type="Pfam" id="PF00080"/>
    </source>
</evidence>
<dbReference type="SUPFAM" id="SSF49329">
    <property type="entry name" value="Cu,Zn superoxide dismutase-like"/>
    <property type="match status" value="1"/>
</dbReference>
<comment type="cofactor">
    <cofactor evidence="2">
        <name>Zn(2+)</name>
        <dbReference type="ChEBI" id="CHEBI:29105"/>
    </cofactor>
    <text evidence="2">Binds 1 zinc ion per subunit.</text>
</comment>
<comment type="function">
    <text evidence="2">Destroys radicals which are normally produced within the cells and which are toxic to biological systems.</text>
</comment>
<dbReference type="Pfam" id="PF00080">
    <property type="entry name" value="Sod_Cu"/>
    <property type="match status" value="1"/>
</dbReference>
<dbReference type="Proteomes" id="UP000727456">
    <property type="component" value="Unassembled WGS sequence"/>
</dbReference>
<dbReference type="InterPro" id="IPR024134">
    <property type="entry name" value="SOD_Cu/Zn_/chaperone"/>
</dbReference>
<dbReference type="Gene3D" id="2.60.40.200">
    <property type="entry name" value="Superoxide dismutase, copper/zinc binding domain"/>
    <property type="match status" value="1"/>
</dbReference>
<evidence type="ECO:0000313" key="5">
    <source>
        <dbReference type="EMBL" id="NIJ07652.1"/>
    </source>
</evidence>
<feature type="signal peptide" evidence="3">
    <location>
        <begin position="1"/>
        <end position="20"/>
    </location>
</feature>
<keyword evidence="2 5" id="KW-0560">Oxidoreductase</keyword>
<keyword evidence="2" id="KW-0862">Zinc</keyword>
<keyword evidence="3" id="KW-0732">Signal</keyword>